<dbReference type="GO" id="GO:0008168">
    <property type="term" value="F:methyltransferase activity"/>
    <property type="evidence" value="ECO:0007669"/>
    <property type="project" value="UniProtKB-KW"/>
</dbReference>
<name>A0A2P0VNT2_9VIRU</name>
<keyword evidence="1" id="KW-0489">Methyltransferase</keyword>
<dbReference type="Gene3D" id="3.40.50.150">
    <property type="entry name" value="Vaccinia Virus protein VP39"/>
    <property type="match status" value="1"/>
</dbReference>
<reference evidence="1" key="1">
    <citation type="journal article" date="2018" name="Virology">
        <title>A giant virus infecting green algae encodes key fermentation genes.</title>
        <authorList>
            <person name="Schvarcz C.R."/>
            <person name="Steward G.F."/>
        </authorList>
    </citation>
    <scope>NUCLEOTIDE SEQUENCE [LARGE SCALE GENOMIC DNA]</scope>
</reference>
<dbReference type="SUPFAM" id="SSF53335">
    <property type="entry name" value="S-adenosyl-L-methionine-dependent methyltransferases"/>
    <property type="match status" value="1"/>
</dbReference>
<dbReference type="EMBL" id="KY322437">
    <property type="protein sequence ID" value="AUF82566.1"/>
    <property type="molecule type" value="Genomic_DNA"/>
</dbReference>
<accession>A0A2P0VNT2</accession>
<protein>
    <submittedName>
        <fullName evidence="1">Methyltransferase</fullName>
    </submittedName>
</protein>
<organism evidence="1">
    <name type="scientific">Tetraselmis virus 1</name>
    <dbReference type="NCBI Taxonomy" id="2060617"/>
    <lineage>
        <taxon>Viruses</taxon>
        <taxon>Varidnaviria</taxon>
        <taxon>Bamfordvirae</taxon>
        <taxon>Nucleocytoviricota</taxon>
        <taxon>Megaviricetes</taxon>
        <taxon>Imitervirales</taxon>
        <taxon>Allomimiviridae</taxon>
        <taxon>Oceanusvirus</taxon>
        <taxon>Oceanusvirus kaneohense</taxon>
    </lineage>
</organism>
<dbReference type="Proteomes" id="UP000244773">
    <property type="component" value="Segment"/>
</dbReference>
<dbReference type="InterPro" id="IPR029063">
    <property type="entry name" value="SAM-dependent_MTases_sf"/>
</dbReference>
<evidence type="ECO:0000313" key="1">
    <source>
        <dbReference type="EMBL" id="AUF82566.1"/>
    </source>
</evidence>
<dbReference type="Pfam" id="PF13578">
    <property type="entry name" value="Methyltransf_24"/>
    <property type="match status" value="1"/>
</dbReference>
<dbReference type="GO" id="GO:0032259">
    <property type="term" value="P:methylation"/>
    <property type="evidence" value="ECO:0007669"/>
    <property type="project" value="UniProtKB-KW"/>
</dbReference>
<proteinExistence type="predicted"/>
<gene>
    <name evidence="1" type="ORF">TetV_484</name>
</gene>
<evidence type="ECO:0000313" key="2">
    <source>
        <dbReference type="Proteomes" id="UP000244773"/>
    </source>
</evidence>
<keyword evidence="1" id="KW-0808">Transferase</keyword>
<sequence>MLEKIALKYKVEHDNKDRGGDKGTQGQDYLELYEELFEPLKTKDINFLEIGVFQGKSLALWSEYFEKAHIWGADLDLTRYNCKYKSLVNIGAFPNPELIHTVVMNSKDKKNIECCNLPKFDVILDDGDHEGSSQKETFLNLFYDYLKPGGIYIVEDTHPNDSFKFFNEMTEHLHSFGKDHRPFCQTLGRENIKKRIQRSNDKILRYVRSILFIRRRIVITKNSF</sequence>
<keyword evidence="2" id="KW-1185">Reference proteome</keyword>